<feature type="compositionally biased region" description="Basic and acidic residues" evidence="1">
    <location>
        <begin position="682"/>
        <end position="694"/>
    </location>
</feature>
<feature type="region of interest" description="Disordered" evidence="1">
    <location>
        <begin position="348"/>
        <end position="474"/>
    </location>
</feature>
<accession>A0AAD7AKQ2</accession>
<reference evidence="2" key="1">
    <citation type="submission" date="2023-03" db="EMBL/GenBank/DDBJ databases">
        <title>Massive genome expansion in bonnet fungi (Mycena s.s.) driven by repeated elements and novel gene families across ecological guilds.</title>
        <authorList>
            <consortium name="Lawrence Berkeley National Laboratory"/>
            <person name="Harder C.B."/>
            <person name="Miyauchi S."/>
            <person name="Viragh M."/>
            <person name="Kuo A."/>
            <person name="Thoen E."/>
            <person name="Andreopoulos B."/>
            <person name="Lu D."/>
            <person name="Skrede I."/>
            <person name="Drula E."/>
            <person name="Henrissat B."/>
            <person name="Morin E."/>
            <person name="Kohler A."/>
            <person name="Barry K."/>
            <person name="LaButti K."/>
            <person name="Morin E."/>
            <person name="Salamov A."/>
            <person name="Lipzen A."/>
            <person name="Mereny Z."/>
            <person name="Hegedus B."/>
            <person name="Baldrian P."/>
            <person name="Stursova M."/>
            <person name="Weitz H."/>
            <person name="Taylor A."/>
            <person name="Grigoriev I.V."/>
            <person name="Nagy L.G."/>
            <person name="Martin F."/>
            <person name="Kauserud H."/>
        </authorList>
    </citation>
    <scope>NUCLEOTIDE SEQUENCE</scope>
    <source>
        <strain evidence="2">CBHHK002</strain>
    </source>
</reference>
<keyword evidence="3" id="KW-1185">Reference proteome</keyword>
<feature type="compositionally biased region" description="Low complexity" evidence="1">
    <location>
        <begin position="288"/>
        <end position="301"/>
    </location>
</feature>
<feature type="compositionally biased region" description="Low complexity" evidence="1">
    <location>
        <begin position="13"/>
        <end position="26"/>
    </location>
</feature>
<protein>
    <submittedName>
        <fullName evidence="2">Uncharacterized protein</fullName>
    </submittedName>
</protein>
<dbReference type="EMBL" id="JARIHO010000005">
    <property type="protein sequence ID" value="KAJ7361531.1"/>
    <property type="molecule type" value="Genomic_DNA"/>
</dbReference>
<proteinExistence type="predicted"/>
<feature type="compositionally biased region" description="Pro residues" evidence="1">
    <location>
        <begin position="588"/>
        <end position="603"/>
    </location>
</feature>
<sequence length="701" mass="76149">MPSTLSSQEPQRSWWSLSQKSPSSSQVFPEKPHSHSKQSGIKFNTLATAMGFKPKKPHPPPLTLHDVRTVVTPPPTHLAPRTDAGQRRPYTAPSSAVVGRAPSNSISSSRSRGDSIGPPTPKTPDDPAHPRRSSLLTLSDADPFAARVVSLHSPSDPNRLSAFSNSSSAHDAKSNESANRVSYASSSSQSFRMGGELSPHSIVSPISEAGSSSSYMKLSHKLSGPSLRRKDELWLNNLGGDPNRLSEPDPPPRPRPAMRARGMTDGGIERSSFLRSDPFLTPSPKQPSNSLARQASLSRSRPTPPPNQELPLPPSPANDRALGGNSAGSASSTSLTFSAEFSPINPRAKGKLQAYEPSPKSQVYDPIPKPTDSGWEPDTRHRTLKKSISHQSLSKQRSPSYSAAPLPEISQKGPRKQRSFTQHRLPVPPVPLQLPLSEQRASDPALSTRKRLFSASSSRRPSQSTLSITDDARSVNTAPEQEIIASASCWIDTDAPPRSPVSTAQEYTPQQIMSPAEMLQVEASVEAAYQRPRTGSIMSASTAMSDFEHEFGLSPVSSFGGGRKRSSSDHPSIRSAATSELDMFSIAPQPPSPPILMSLPPPPRRTKSRTSSLSRSQSELVTTLSPPPRRALRPKISVEGRMHRQSIMRKPSFLDIDDEYDKELDPPPHPKSMPRQASFLDLTRDSFDSSRSVDLDSLDYN</sequence>
<dbReference type="Proteomes" id="UP001218218">
    <property type="component" value="Unassembled WGS sequence"/>
</dbReference>
<evidence type="ECO:0000313" key="3">
    <source>
        <dbReference type="Proteomes" id="UP001218218"/>
    </source>
</evidence>
<evidence type="ECO:0000256" key="1">
    <source>
        <dbReference type="SAM" id="MobiDB-lite"/>
    </source>
</evidence>
<name>A0AAD7AKQ2_9AGAR</name>
<feature type="region of interest" description="Disordered" evidence="1">
    <location>
        <begin position="584"/>
        <end position="701"/>
    </location>
</feature>
<feature type="compositionally biased region" description="Polar residues" evidence="1">
    <location>
        <begin position="1"/>
        <end position="11"/>
    </location>
</feature>
<feature type="compositionally biased region" description="Low complexity" evidence="1">
    <location>
        <begin position="321"/>
        <end position="335"/>
    </location>
</feature>
<feature type="compositionally biased region" description="Polar residues" evidence="1">
    <location>
        <begin position="152"/>
        <end position="169"/>
    </location>
</feature>
<evidence type="ECO:0000313" key="2">
    <source>
        <dbReference type="EMBL" id="KAJ7361531.1"/>
    </source>
</evidence>
<gene>
    <name evidence="2" type="ORF">DFH08DRAFT_844470</name>
</gene>
<feature type="region of interest" description="Disordered" evidence="1">
    <location>
        <begin position="1"/>
        <end position="335"/>
    </location>
</feature>
<dbReference type="AlphaFoldDB" id="A0AAD7AKQ2"/>
<organism evidence="2 3">
    <name type="scientific">Mycena albidolilacea</name>
    <dbReference type="NCBI Taxonomy" id="1033008"/>
    <lineage>
        <taxon>Eukaryota</taxon>
        <taxon>Fungi</taxon>
        <taxon>Dikarya</taxon>
        <taxon>Basidiomycota</taxon>
        <taxon>Agaricomycotina</taxon>
        <taxon>Agaricomycetes</taxon>
        <taxon>Agaricomycetidae</taxon>
        <taxon>Agaricales</taxon>
        <taxon>Marasmiineae</taxon>
        <taxon>Mycenaceae</taxon>
        <taxon>Mycena</taxon>
    </lineage>
</organism>
<feature type="compositionally biased region" description="Pro residues" evidence="1">
    <location>
        <begin position="302"/>
        <end position="316"/>
    </location>
</feature>
<feature type="compositionally biased region" description="Polar residues" evidence="1">
    <location>
        <begin position="37"/>
        <end position="47"/>
    </location>
</feature>
<feature type="compositionally biased region" description="Low complexity" evidence="1">
    <location>
        <begin position="454"/>
        <end position="467"/>
    </location>
</feature>
<feature type="compositionally biased region" description="Low complexity" evidence="1">
    <location>
        <begin position="177"/>
        <end position="190"/>
    </location>
</feature>
<comment type="caution">
    <text evidence="2">The sequence shown here is derived from an EMBL/GenBank/DDBJ whole genome shotgun (WGS) entry which is preliminary data.</text>
</comment>
<feature type="compositionally biased region" description="Low complexity" evidence="1">
    <location>
        <begin position="99"/>
        <end position="117"/>
    </location>
</feature>
<feature type="compositionally biased region" description="Polar residues" evidence="1">
    <location>
        <begin position="389"/>
        <end position="401"/>
    </location>
</feature>